<protein>
    <submittedName>
        <fullName evidence="2">Uncharacterized protein</fullName>
    </submittedName>
</protein>
<keyword evidence="1" id="KW-0472">Membrane</keyword>
<name>X1FIP3_9ZZZZ</name>
<sequence>MKQWYESLFENYGRKYDNENFTQGTIGECDFIEKEIDFNKSLKIIANTNRIKTLIKSCLLLLVFFPFIYTFLILLEKYYLC</sequence>
<gene>
    <name evidence="2" type="ORF">S03H2_05923</name>
</gene>
<organism evidence="2">
    <name type="scientific">marine sediment metagenome</name>
    <dbReference type="NCBI Taxonomy" id="412755"/>
    <lineage>
        <taxon>unclassified sequences</taxon>
        <taxon>metagenomes</taxon>
        <taxon>ecological metagenomes</taxon>
    </lineage>
</organism>
<dbReference type="AlphaFoldDB" id="X1FIP3"/>
<evidence type="ECO:0000313" key="2">
    <source>
        <dbReference type="EMBL" id="GAH29264.1"/>
    </source>
</evidence>
<dbReference type="EMBL" id="BARU01002526">
    <property type="protein sequence ID" value="GAH29264.1"/>
    <property type="molecule type" value="Genomic_DNA"/>
</dbReference>
<accession>X1FIP3</accession>
<feature type="transmembrane region" description="Helical" evidence="1">
    <location>
        <begin position="53"/>
        <end position="75"/>
    </location>
</feature>
<keyword evidence="1" id="KW-1133">Transmembrane helix</keyword>
<proteinExistence type="predicted"/>
<reference evidence="2" key="1">
    <citation type="journal article" date="2014" name="Front. Microbiol.">
        <title>High frequency of phylogenetically diverse reductive dehalogenase-homologous genes in deep subseafloor sedimentary metagenomes.</title>
        <authorList>
            <person name="Kawai M."/>
            <person name="Futagami T."/>
            <person name="Toyoda A."/>
            <person name="Takaki Y."/>
            <person name="Nishi S."/>
            <person name="Hori S."/>
            <person name="Arai W."/>
            <person name="Tsubouchi T."/>
            <person name="Morono Y."/>
            <person name="Uchiyama I."/>
            <person name="Ito T."/>
            <person name="Fujiyama A."/>
            <person name="Inagaki F."/>
            <person name="Takami H."/>
        </authorList>
    </citation>
    <scope>NUCLEOTIDE SEQUENCE</scope>
    <source>
        <strain evidence="2">Expedition CK06-06</strain>
    </source>
</reference>
<keyword evidence="1" id="KW-0812">Transmembrane</keyword>
<comment type="caution">
    <text evidence="2">The sequence shown here is derived from an EMBL/GenBank/DDBJ whole genome shotgun (WGS) entry which is preliminary data.</text>
</comment>
<evidence type="ECO:0000256" key="1">
    <source>
        <dbReference type="SAM" id="Phobius"/>
    </source>
</evidence>